<gene>
    <name evidence="1" type="ORF">Q783_09950</name>
</gene>
<dbReference type="KEGG" id="caw:Q783_09950"/>
<dbReference type="eggNOG" id="ENOG50333A1">
    <property type="taxonomic scope" value="Bacteria"/>
</dbReference>
<dbReference type="Proteomes" id="UP000017469">
    <property type="component" value="Chromosome"/>
</dbReference>
<dbReference type="HOGENOM" id="CLU_103250_0_0_9"/>
<evidence type="ECO:0000313" key="1">
    <source>
        <dbReference type="EMBL" id="AGY82490.1"/>
    </source>
</evidence>
<evidence type="ECO:0000313" key="2">
    <source>
        <dbReference type="Proteomes" id="UP000017469"/>
    </source>
</evidence>
<proteinExistence type="predicted"/>
<dbReference type="AlphaFoldDB" id="U5SB66"/>
<name>U5SB66_9LACT</name>
<dbReference type="STRING" id="1266845.Q783_09950"/>
<dbReference type="PATRIC" id="fig|1266845.5.peg.1884"/>
<organism evidence="1 2">
    <name type="scientific">Carnobacterium inhibens subsp. gilichinskyi</name>
    <dbReference type="NCBI Taxonomy" id="1266845"/>
    <lineage>
        <taxon>Bacteria</taxon>
        <taxon>Bacillati</taxon>
        <taxon>Bacillota</taxon>
        <taxon>Bacilli</taxon>
        <taxon>Lactobacillales</taxon>
        <taxon>Carnobacteriaceae</taxon>
        <taxon>Carnobacterium</taxon>
    </lineage>
</organism>
<dbReference type="RefSeq" id="WP_023179273.1">
    <property type="nucleotide sequence ID" value="NC_022606.1"/>
</dbReference>
<dbReference type="EMBL" id="CP006812">
    <property type="protein sequence ID" value="AGY82490.1"/>
    <property type="molecule type" value="Genomic_DNA"/>
</dbReference>
<reference evidence="1 2" key="1">
    <citation type="journal article" date="2013" name="Genome Announc.">
        <title>Complete Genome Sequence of Carnobacterium gilichinskyi Strain WN1359T (DSM 27470T).</title>
        <authorList>
            <person name="Leonard M.T."/>
            <person name="Panayotova N."/>
            <person name="Farmerie W.G."/>
            <person name="Triplett E.W."/>
            <person name="Nicholson W.L."/>
        </authorList>
    </citation>
    <scope>NUCLEOTIDE SEQUENCE [LARGE SCALE GENOMIC DNA]</scope>
    <source>
        <strain evidence="1 2">WN1359</strain>
    </source>
</reference>
<protein>
    <submittedName>
        <fullName evidence="1">Uncharacterized protein</fullName>
    </submittedName>
</protein>
<sequence>MGFLKKLGVTAGNVAGNVLGGSVKIIGKAVDSDFIKEVGNGVQKSTKNTGRVVGQVAEGTYKTVKGAVKKDKEELKSGIKDIGGAAGETAVGVGKGIGNLVGTSFGIIESAVTGDNEEAKKGLTKIAKGMAIGAIGIGVLDGLDIIGDDDTDFSSGGFFDEDINNGIITESHVEPHHVEGYIRADGAVIDDYWRDGDGNTHVDLTSKDGGGFLRNNV</sequence>
<accession>U5SB66</accession>